<sequence length="332" mass="36085">MRPTVPALLLVLALCGCAPQVTMNVLEPAKAHEVTQLRRIAVARFHNDEGNVTTAAVEQALGAFSLGPSPYFTLMDAGALRNAQDTNGVAMTFDTQEYRKRTKGPKASGLVLGTVSFSDWRDERILKKRSICVRRGKNDSCTKYEVHEIPCTRRTGSFAFTPKVVNIASGRIVFAQEFAESQKAEFCRGTSDAQPSGDGLVDTARKRAIAAFLQTVAPHVEHVRVSLITEDDSAMDEATKQAIAKGVDFAQAGNMDQACAIWSKTEAAHPQGHALPYLRGVCAEHAGDFQQARLAYKLAEQRCPEPSQDIADGLARVEKALANSQLLEDQLN</sequence>
<protein>
    <recommendedName>
        <fullName evidence="4">Tetratricopeptide repeat-containing protein</fullName>
    </recommendedName>
</protein>
<proteinExistence type="predicted"/>
<feature type="chain" id="PRO_5011991844" description="Tetratricopeptide repeat-containing protein" evidence="1">
    <location>
        <begin position="24"/>
        <end position="332"/>
    </location>
</feature>
<gene>
    <name evidence="2" type="ORF">SAMN04488503_1894</name>
</gene>
<dbReference type="PROSITE" id="PS51257">
    <property type="entry name" value="PROKAR_LIPOPROTEIN"/>
    <property type="match status" value="1"/>
</dbReference>
<accession>A0A239A7P4</accession>
<keyword evidence="3" id="KW-1185">Reference proteome</keyword>
<dbReference type="EMBL" id="FZOC01000003">
    <property type="protein sequence ID" value="SNR91637.1"/>
    <property type="molecule type" value="Genomic_DNA"/>
</dbReference>
<name>A0A239A7P4_9BACT</name>
<organism evidence="2 3">
    <name type="scientific">Humidesulfovibrio mexicanus</name>
    <dbReference type="NCBI Taxonomy" id="147047"/>
    <lineage>
        <taxon>Bacteria</taxon>
        <taxon>Pseudomonadati</taxon>
        <taxon>Thermodesulfobacteriota</taxon>
        <taxon>Desulfovibrionia</taxon>
        <taxon>Desulfovibrionales</taxon>
        <taxon>Desulfovibrionaceae</taxon>
        <taxon>Humidesulfovibrio</taxon>
    </lineage>
</organism>
<evidence type="ECO:0008006" key="4">
    <source>
        <dbReference type="Google" id="ProtNLM"/>
    </source>
</evidence>
<dbReference type="RefSeq" id="WP_089274047.1">
    <property type="nucleotide sequence ID" value="NZ_FZOC01000003.1"/>
</dbReference>
<reference evidence="2 3" key="1">
    <citation type="submission" date="2017-06" db="EMBL/GenBank/DDBJ databases">
        <authorList>
            <person name="Kim H.J."/>
            <person name="Triplett B.A."/>
        </authorList>
    </citation>
    <scope>NUCLEOTIDE SEQUENCE [LARGE SCALE GENOMIC DNA]</scope>
    <source>
        <strain evidence="2 3">DSM 13116</strain>
    </source>
</reference>
<evidence type="ECO:0000313" key="2">
    <source>
        <dbReference type="EMBL" id="SNR91637.1"/>
    </source>
</evidence>
<dbReference type="Proteomes" id="UP000198324">
    <property type="component" value="Unassembled WGS sequence"/>
</dbReference>
<feature type="signal peptide" evidence="1">
    <location>
        <begin position="1"/>
        <end position="23"/>
    </location>
</feature>
<evidence type="ECO:0000313" key="3">
    <source>
        <dbReference type="Proteomes" id="UP000198324"/>
    </source>
</evidence>
<dbReference type="SUPFAM" id="SSF48452">
    <property type="entry name" value="TPR-like"/>
    <property type="match status" value="1"/>
</dbReference>
<evidence type="ECO:0000256" key="1">
    <source>
        <dbReference type="SAM" id="SignalP"/>
    </source>
</evidence>
<dbReference type="AlphaFoldDB" id="A0A239A7P4"/>
<dbReference type="InterPro" id="IPR011990">
    <property type="entry name" value="TPR-like_helical_dom_sf"/>
</dbReference>
<dbReference type="Gene3D" id="1.25.40.10">
    <property type="entry name" value="Tetratricopeptide repeat domain"/>
    <property type="match status" value="1"/>
</dbReference>
<keyword evidence="1" id="KW-0732">Signal</keyword>
<dbReference type="OrthoDB" id="6263671at2"/>